<keyword evidence="14" id="KW-0472">Membrane</keyword>
<evidence type="ECO:0000313" key="16">
    <source>
        <dbReference type="Proteomes" id="UP001157133"/>
    </source>
</evidence>
<evidence type="ECO:0000313" key="15">
    <source>
        <dbReference type="EMBL" id="GLX81218.1"/>
    </source>
</evidence>
<dbReference type="InterPro" id="IPR003758">
    <property type="entry name" value="LpxK"/>
</dbReference>
<gene>
    <name evidence="13 15" type="primary">lpxK</name>
    <name evidence="15" type="ORF">theurythT_06700</name>
</gene>
<dbReference type="PANTHER" id="PTHR42724:SF1">
    <property type="entry name" value="TETRAACYLDISACCHARIDE 4'-KINASE, MITOCHONDRIAL-RELATED"/>
    <property type="match status" value="1"/>
</dbReference>
<protein>
    <recommendedName>
        <fullName evidence="4 13">Tetraacyldisaccharide 4'-kinase</fullName>
        <ecNumber evidence="3 13">2.7.1.130</ecNumber>
    </recommendedName>
    <alternativeName>
        <fullName evidence="12 13">Lipid A 4'-kinase</fullName>
    </alternativeName>
</protein>
<reference evidence="15 16" key="1">
    <citation type="submission" date="2023-03" db="EMBL/GenBank/DDBJ databases">
        <title>Draft genome sequence of Thalassotalea eurytherma JCM 18482T.</title>
        <authorList>
            <person name="Sawabe T."/>
        </authorList>
    </citation>
    <scope>NUCLEOTIDE SEQUENCE [LARGE SCALE GENOMIC DNA]</scope>
    <source>
        <strain evidence="15 16">JCM 18482</strain>
    </source>
</reference>
<dbReference type="SUPFAM" id="SSF52540">
    <property type="entry name" value="P-loop containing nucleoside triphosphate hydrolases"/>
    <property type="match status" value="1"/>
</dbReference>
<evidence type="ECO:0000256" key="11">
    <source>
        <dbReference type="ARBA" id="ARBA00023098"/>
    </source>
</evidence>
<evidence type="ECO:0000256" key="4">
    <source>
        <dbReference type="ARBA" id="ARBA00016436"/>
    </source>
</evidence>
<accession>A0ABQ6GZ39</accession>
<evidence type="ECO:0000256" key="14">
    <source>
        <dbReference type="SAM" id="Phobius"/>
    </source>
</evidence>
<comment type="similarity">
    <text evidence="13">Belongs to the LpxK family.</text>
</comment>
<dbReference type="Pfam" id="PF02606">
    <property type="entry name" value="LpxK"/>
    <property type="match status" value="1"/>
</dbReference>
<sequence length="337" mass="37610">MRLIERVWFEKHRARYVLVPLLLPLSGVFYVLSKLRKFAYKLGIKSSYQANMPVIIVGNIGVGGNGKTPLVLWLVELLIAQGYKPGVIARGYGGKAPHYPYLINSDSPVEYCGDEPYLIYHRTNVAVCVSPNRQQSIELLEKQGCNIIIADDGMQHYKLNRDVEIAVIDGKRRLGNGFLLPAGPLREGSNRLNQTDYVICNSGAAQQGEITMSLTPGCFINIGSDVKLSQGDFMATYPRVNAIAGIGAPQRFFDTLTSLGMKISHTQGFVDHHQYQASDFEQLPDAHLPVVMTEKDAVKCQHFNLLQAWYLTVDARLPEHFEHALLKKIADVAIRKQ</sequence>
<evidence type="ECO:0000256" key="1">
    <source>
        <dbReference type="ARBA" id="ARBA00002274"/>
    </source>
</evidence>
<evidence type="ECO:0000256" key="6">
    <source>
        <dbReference type="ARBA" id="ARBA00022556"/>
    </source>
</evidence>
<keyword evidence="6 13" id="KW-0441">Lipid A biosynthesis</keyword>
<proteinExistence type="inferred from homology"/>
<comment type="function">
    <text evidence="1 13">Transfers the gamma-phosphate of ATP to the 4'-position of a tetraacyldisaccharide 1-phosphate intermediate (termed DS-1-P) to form tetraacyldisaccharide 1,4'-bis-phosphate (lipid IVA).</text>
</comment>
<dbReference type="HAMAP" id="MF_00409">
    <property type="entry name" value="LpxK"/>
    <property type="match status" value="1"/>
</dbReference>
<evidence type="ECO:0000256" key="12">
    <source>
        <dbReference type="ARBA" id="ARBA00029757"/>
    </source>
</evidence>
<dbReference type="EMBL" id="BSSU01000003">
    <property type="protein sequence ID" value="GLX81218.1"/>
    <property type="molecule type" value="Genomic_DNA"/>
</dbReference>
<name>A0ABQ6GZ39_9GAMM</name>
<keyword evidence="16" id="KW-1185">Reference proteome</keyword>
<evidence type="ECO:0000256" key="9">
    <source>
        <dbReference type="ARBA" id="ARBA00022777"/>
    </source>
</evidence>
<dbReference type="EC" id="2.7.1.130" evidence="3 13"/>
<keyword evidence="11 13" id="KW-0443">Lipid metabolism</keyword>
<feature type="transmembrane region" description="Helical" evidence="14">
    <location>
        <begin position="14"/>
        <end position="32"/>
    </location>
</feature>
<dbReference type="Proteomes" id="UP001157133">
    <property type="component" value="Unassembled WGS sequence"/>
</dbReference>
<keyword evidence="14" id="KW-0812">Transmembrane</keyword>
<evidence type="ECO:0000256" key="10">
    <source>
        <dbReference type="ARBA" id="ARBA00022840"/>
    </source>
</evidence>
<evidence type="ECO:0000256" key="8">
    <source>
        <dbReference type="ARBA" id="ARBA00022741"/>
    </source>
</evidence>
<dbReference type="PANTHER" id="PTHR42724">
    <property type="entry name" value="TETRAACYLDISACCHARIDE 4'-KINASE"/>
    <property type="match status" value="1"/>
</dbReference>
<evidence type="ECO:0000256" key="5">
    <source>
        <dbReference type="ARBA" id="ARBA00022516"/>
    </source>
</evidence>
<keyword evidence="10 13" id="KW-0067">ATP-binding</keyword>
<keyword evidence="9 13" id="KW-0418">Kinase</keyword>
<dbReference type="NCBIfam" id="TIGR00682">
    <property type="entry name" value="lpxK"/>
    <property type="match status" value="1"/>
</dbReference>
<feature type="binding site" evidence="13">
    <location>
        <begin position="61"/>
        <end position="68"/>
    </location>
    <ligand>
        <name>ATP</name>
        <dbReference type="ChEBI" id="CHEBI:30616"/>
    </ligand>
</feature>
<comment type="catalytic activity">
    <reaction evidence="13">
        <text>a lipid A disaccharide + ATP = a lipid IVA + ADP + H(+)</text>
        <dbReference type="Rhea" id="RHEA:67840"/>
        <dbReference type="ChEBI" id="CHEBI:15378"/>
        <dbReference type="ChEBI" id="CHEBI:30616"/>
        <dbReference type="ChEBI" id="CHEBI:176343"/>
        <dbReference type="ChEBI" id="CHEBI:176425"/>
        <dbReference type="ChEBI" id="CHEBI:456216"/>
        <dbReference type="EC" id="2.7.1.130"/>
    </reaction>
</comment>
<evidence type="ECO:0000256" key="13">
    <source>
        <dbReference type="HAMAP-Rule" id="MF_00409"/>
    </source>
</evidence>
<keyword evidence="5 13" id="KW-0444">Lipid biosynthesis</keyword>
<comment type="pathway">
    <text evidence="2 13">Glycolipid biosynthesis; lipid IV(A) biosynthesis; lipid IV(A) from (3R)-3-hydroxytetradecanoyl-[acyl-carrier-protein] and UDP-N-acetyl-alpha-D-glucosamine: step 6/6.</text>
</comment>
<dbReference type="RefSeq" id="WP_284206542.1">
    <property type="nucleotide sequence ID" value="NZ_BSSU01000003.1"/>
</dbReference>
<keyword evidence="14" id="KW-1133">Transmembrane helix</keyword>
<dbReference type="InterPro" id="IPR027417">
    <property type="entry name" value="P-loop_NTPase"/>
</dbReference>
<evidence type="ECO:0000256" key="7">
    <source>
        <dbReference type="ARBA" id="ARBA00022679"/>
    </source>
</evidence>
<keyword evidence="7 13" id="KW-0808">Transferase</keyword>
<organism evidence="15 16">
    <name type="scientific">Thalassotalea eurytherma</name>
    <dbReference type="NCBI Taxonomy" id="1144278"/>
    <lineage>
        <taxon>Bacteria</taxon>
        <taxon>Pseudomonadati</taxon>
        <taxon>Pseudomonadota</taxon>
        <taxon>Gammaproteobacteria</taxon>
        <taxon>Alteromonadales</taxon>
        <taxon>Colwelliaceae</taxon>
        <taxon>Thalassotalea</taxon>
    </lineage>
</organism>
<evidence type="ECO:0000256" key="3">
    <source>
        <dbReference type="ARBA" id="ARBA00012071"/>
    </source>
</evidence>
<keyword evidence="8 13" id="KW-0547">Nucleotide-binding</keyword>
<comment type="caution">
    <text evidence="15">The sequence shown here is derived from an EMBL/GenBank/DDBJ whole genome shotgun (WGS) entry which is preliminary data.</text>
</comment>
<evidence type="ECO:0000256" key="2">
    <source>
        <dbReference type="ARBA" id="ARBA00004870"/>
    </source>
</evidence>